<feature type="signal peptide" evidence="5">
    <location>
        <begin position="1"/>
        <end position="18"/>
    </location>
</feature>
<protein>
    <submittedName>
        <fullName evidence="6">Myxococcus cysteine-rich repeat-containing protein</fullName>
    </submittedName>
</protein>
<sequence length="391" mass="40004">MRAIRPVNLVLCVFGATACAVGEDPEATAFTGAPMSSNPMSMSSPMTAPTDGMGSTSAPATDTDGVDSTTGTSTTGSDTDAPATDTTAVATTEPGTSAATEGCPDGGLFCACYGNGTCNDGLLCENDVCVPESEPVCGDGMLAGMEECDNGAANADTATCKSDCTLQKCGDGFLGPGEACDDGNAIDNDACSNACVAASCGDLVVQMGEACDDGNAVSTDACINCQAAVCGDTFVHAGVEQCDDGNAAGGDGCSASCQIEVPQCGGNFTTGWCLQNGTNQQYTRCESVSNNNKTCNNPFVKYGSVENGVPAQHGNNDFNAWCIQLGFAGWSGQVGYGSRPCDAPQGKLFGCAGYDENVWHWCDWQDGFWLNQQLNFWQCNDGAEITSITCL</sequence>
<keyword evidence="2" id="KW-0677">Repeat</keyword>
<feature type="chain" id="PRO_5011790084" evidence="5">
    <location>
        <begin position="19"/>
        <end position="391"/>
    </location>
</feature>
<keyword evidence="7" id="KW-1185">Reference proteome</keyword>
<dbReference type="InterPro" id="IPR011936">
    <property type="entry name" value="Myxo_disulph_rpt"/>
</dbReference>
<feature type="compositionally biased region" description="Low complexity" evidence="4">
    <location>
        <begin position="61"/>
        <end position="97"/>
    </location>
</feature>
<dbReference type="Proteomes" id="UP000199400">
    <property type="component" value="Unassembled WGS sequence"/>
</dbReference>
<organism evidence="6 7">
    <name type="scientific">Nannocystis exedens</name>
    <dbReference type="NCBI Taxonomy" id="54"/>
    <lineage>
        <taxon>Bacteria</taxon>
        <taxon>Pseudomonadati</taxon>
        <taxon>Myxococcota</taxon>
        <taxon>Polyangia</taxon>
        <taxon>Nannocystales</taxon>
        <taxon>Nannocystaceae</taxon>
        <taxon>Nannocystis</taxon>
    </lineage>
</organism>
<keyword evidence="1 5" id="KW-0732">Signal</keyword>
<proteinExistence type="predicted"/>
<evidence type="ECO:0000313" key="7">
    <source>
        <dbReference type="Proteomes" id="UP000199400"/>
    </source>
</evidence>
<evidence type="ECO:0000256" key="2">
    <source>
        <dbReference type="ARBA" id="ARBA00022737"/>
    </source>
</evidence>
<evidence type="ECO:0000256" key="4">
    <source>
        <dbReference type="SAM" id="MobiDB-lite"/>
    </source>
</evidence>
<evidence type="ECO:0000256" key="1">
    <source>
        <dbReference type="ARBA" id="ARBA00022729"/>
    </source>
</evidence>
<dbReference type="STRING" id="54.SAMN02745121_01404"/>
<keyword evidence="3" id="KW-1015">Disulfide bond</keyword>
<gene>
    <name evidence="6" type="ORF">SAMN02745121_01404</name>
</gene>
<dbReference type="PANTHER" id="PTHR38934">
    <property type="entry name" value="HYPHALLY REGULATED CELL WALL PROTEIN 1"/>
    <property type="match status" value="1"/>
</dbReference>
<reference evidence="7" key="1">
    <citation type="submission" date="2016-10" db="EMBL/GenBank/DDBJ databases">
        <authorList>
            <person name="Varghese N."/>
            <person name="Submissions S."/>
        </authorList>
    </citation>
    <scope>NUCLEOTIDE SEQUENCE [LARGE SCALE GENOMIC DNA]</scope>
    <source>
        <strain evidence="7">ATCC 25963</strain>
    </source>
</reference>
<dbReference type="AlphaFoldDB" id="A0A1I1UY84"/>
<evidence type="ECO:0000313" key="6">
    <source>
        <dbReference type="EMBL" id="SFD75767.1"/>
    </source>
</evidence>
<dbReference type="EMBL" id="FOMX01000004">
    <property type="protein sequence ID" value="SFD75767.1"/>
    <property type="molecule type" value="Genomic_DNA"/>
</dbReference>
<dbReference type="PANTHER" id="PTHR38934:SF6">
    <property type="entry name" value="CHROMOSOME UNDETERMINED SCAFFOLD_176, WHOLE GENOME SHOTGUN SEQUENCE"/>
    <property type="match status" value="1"/>
</dbReference>
<feature type="compositionally biased region" description="Low complexity" evidence="4">
    <location>
        <begin position="34"/>
        <end position="46"/>
    </location>
</feature>
<evidence type="ECO:0000256" key="5">
    <source>
        <dbReference type="SAM" id="SignalP"/>
    </source>
</evidence>
<dbReference type="PROSITE" id="PS51257">
    <property type="entry name" value="PROKAR_LIPOPROTEIN"/>
    <property type="match status" value="1"/>
</dbReference>
<evidence type="ECO:0000256" key="3">
    <source>
        <dbReference type="ARBA" id="ARBA00023157"/>
    </source>
</evidence>
<name>A0A1I1UY84_9BACT</name>
<dbReference type="Pfam" id="PF13948">
    <property type="entry name" value="DUF4215"/>
    <property type="match status" value="3"/>
</dbReference>
<feature type="region of interest" description="Disordered" evidence="4">
    <location>
        <begin position="32"/>
        <end position="99"/>
    </location>
</feature>
<dbReference type="NCBIfam" id="TIGR02232">
    <property type="entry name" value="myxo_disulf_rpt"/>
    <property type="match status" value="3"/>
</dbReference>
<accession>A0A1I1UY84</accession>